<organism evidence="1 2">
    <name type="scientific">Marchantia polymorpha subsp. ruderalis</name>
    <dbReference type="NCBI Taxonomy" id="1480154"/>
    <lineage>
        <taxon>Eukaryota</taxon>
        <taxon>Viridiplantae</taxon>
        <taxon>Streptophyta</taxon>
        <taxon>Embryophyta</taxon>
        <taxon>Marchantiophyta</taxon>
        <taxon>Marchantiopsida</taxon>
        <taxon>Marchantiidae</taxon>
        <taxon>Marchantiales</taxon>
        <taxon>Marchantiaceae</taxon>
        <taxon>Marchantia</taxon>
    </lineage>
</organism>
<name>A0A176VY35_MARPO</name>
<evidence type="ECO:0000313" key="2">
    <source>
        <dbReference type="Proteomes" id="UP000077202"/>
    </source>
</evidence>
<gene>
    <name evidence="1" type="ORF">AXG93_4368s1800</name>
</gene>
<sequence>MIARFAAPLQHDVRVLWAKLAGGPGGREGGTGLDRRHSCLAPDRFFGRTMRLSGVLMAVKSELGMMFWSLRNSEPRIDLFSSLLYLA</sequence>
<dbReference type="Proteomes" id="UP000077202">
    <property type="component" value="Unassembled WGS sequence"/>
</dbReference>
<comment type="caution">
    <text evidence="1">The sequence shown here is derived from an EMBL/GenBank/DDBJ whole genome shotgun (WGS) entry which is preliminary data.</text>
</comment>
<proteinExistence type="predicted"/>
<keyword evidence="2" id="KW-1185">Reference proteome</keyword>
<protein>
    <submittedName>
        <fullName evidence="1">Uncharacterized protein</fullName>
    </submittedName>
</protein>
<dbReference type="AlphaFoldDB" id="A0A176VY35"/>
<accession>A0A176VY35</accession>
<dbReference type="EMBL" id="LVLJ01002295">
    <property type="protein sequence ID" value="OAE25720.1"/>
    <property type="molecule type" value="Genomic_DNA"/>
</dbReference>
<reference evidence="1" key="1">
    <citation type="submission" date="2016-03" db="EMBL/GenBank/DDBJ databases">
        <title>Mechanisms controlling the formation of the plant cell surface in tip-growing cells are functionally conserved among land plants.</title>
        <authorList>
            <person name="Honkanen S."/>
            <person name="Jones V.A."/>
            <person name="Morieri G."/>
            <person name="Champion C."/>
            <person name="Hetherington A.J."/>
            <person name="Kelly S."/>
            <person name="Saint-Marcoux D."/>
            <person name="Proust H."/>
            <person name="Prescott H."/>
            <person name="Dolan L."/>
        </authorList>
    </citation>
    <scope>NUCLEOTIDE SEQUENCE [LARGE SCALE GENOMIC DNA]</scope>
    <source>
        <tissue evidence="1">Whole gametophyte</tissue>
    </source>
</reference>
<evidence type="ECO:0000313" key="1">
    <source>
        <dbReference type="EMBL" id="OAE25720.1"/>
    </source>
</evidence>